<dbReference type="Gene3D" id="3.40.50.2000">
    <property type="entry name" value="Glycogen Phosphorylase B"/>
    <property type="match status" value="1"/>
</dbReference>
<keyword evidence="2 4" id="KW-0808">Transferase</keyword>
<dbReference type="AlphaFoldDB" id="A0A2T4J429"/>
<keyword evidence="1" id="KW-0328">Glycosyltransferase</keyword>
<evidence type="ECO:0000256" key="2">
    <source>
        <dbReference type="ARBA" id="ARBA00022679"/>
    </source>
</evidence>
<accession>A0A2T4J429</accession>
<dbReference type="PANTHER" id="PTHR12526:SF510">
    <property type="entry name" value="D-INOSITOL 3-PHOSPHATE GLYCOSYLTRANSFERASE"/>
    <property type="match status" value="1"/>
</dbReference>
<evidence type="ECO:0000313" key="4">
    <source>
        <dbReference type="EMBL" id="PTE12613.1"/>
    </source>
</evidence>
<reference evidence="4 5" key="1">
    <citation type="submission" date="2018-03" db="EMBL/GenBank/DDBJ databases">
        <title>Rhodobacter blasticus.</title>
        <authorList>
            <person name="Meyer T.E."/>
            <person name="Miller S."/>
            <person name="Lodha T."/>
            <person name="Gandham S."/>
            <person name="Chintalapati S."/>
            <person name="Chintalapati V.R."/>
        </authorList>
    </citation>
    <scope>NUCLEOTIDE SEQUENCE [LARGE SCALE GENOMIC DNA]</scope>
    <source>
        <strain evidence="4 5">DSM 2131</strain>
    </source>
</reference>
<dbReference type="Pfam" id="PF13692">
    <property type="entry name" value="Glyco_trans_1_4"/>
    <property type="match status" value="1"/>
</dbReference>
<organism evidence="4 5">
    <name type="scientific">Fuscovulum blasticum DSM 2131</name>
    <dbReference type="NCBI Taxonomy" id="1188250"/>
    <lineage>
        <taxon>Bacteria</taxon>
        <taxon>Pseudomonadati</taxon>
        <taxon>Pseudomonadota</taxon>
        <taxon>Alphaproteobacteria</taxon>
        <taxon>Rhodobacterales</taxon>
        <taxon>Paracoccaceae</taxon>
        <taxon>Pseudogemmobacter</taxon>
    </lineage>
</organism>
<evidence type="ECO:0000256" key="3">
    <source>
        <dbReference type="SAM" id="MobiDB-lite"/>
    </source>
</evidence>
<feature type="region of interest" description="Disordered" evidence="3">
    <location>
        <begin position="1"/>
        <end position="20"/>
    </location>
</feature>
<comment type="caution">
    <text evidence="4">The sequence shown here is derived from an EMBL/GenBank/DDBJ whole genome shotgun (WGS) entry which is preliminary data.</text>
</comment>
<keyword evidence="5" id="KW-1185">Reference proteome</keyword>
<dbReference type="PANTHER" id="PTHR12526">
    <property type="entry name" value="GLYCOSYLTRANSFERASE"/>
    <property type="match status" value="1"/>
</dbReference>
<dbReference type="SUPFAM" id="SSF53756">
    <property type="entry name" value="UDP-Glycosyltransferase/glycogen phosphorylase"/>
    <property type="match status" value="1"/>
</dbReference>
<dbReference type="GO" id="GO:0016757">
    <property type="term" value="F:glycosyltransferase activity"/>
    <property type="evidence" value="ECO:0007669"/>
    <property type="project" value="UniProtKB-KW"/>
</dbReference>
<name>A0A2T4J429_FUSBL</name>
<sequence>MTEGKSLDYLPRPVTRSRPDSTAAMSKMIAGCEQPILLASHDAQRAGVPILTLDLARALQHRGWTPVFLLGNAGPLLPRFRALGPVFILAEGWDVAGLGSALPRGTSALINTAAIARVGAPLAEAGLNCLVLMHEMAAYIRDQGLLSDLGTARAAGARLIASMPRTVQALADVLPGLEHVRPGIVLPDTPLAAFRQRLRNRRAAPVFIGAGHADRRKGFDLFLDAAAAITRQAPQARFVWLGELDDWAQTLANRALAEGLDLELPGFVDDSLARYRAADVYLLTSRQDPGPTTVIHAAAVGTPFVGYAADIGINGMTQGLGQFVPPEEPGTFVDTALRLAAGVTPAFRRRLRREIRARTGFAPYVDALLSRLSRAQDGAA</sequence>
<proteinExistence type="predicted"/>
<evidence type="ECO:0000256" key="1">
    <source>
        <dbReference type="ARBA" id="ARBA00022676"/>
    </source>
</evidence>
<evidence type="ECO:0000313" key="5">
    <source>
        <dbReference type="Proteomes" id="UP000241362"/>
    </source>
</evidence>
<protein>
    <submittedName>
        <fullName evidence="4">Glycosyl transferase</fullName>
    </submittedName>
</protein>
<gene>
    <name evidence="4" type="ORF">C5F44_17500</name>
</gene>
<dbReference type="Proteomes" id="UP000241362">
    <property type="component" value="Unassembled WGS sequence"/>
</dbReference>
<dbReference type="EMBL" id="PZKE01000043">
    <property type="protein sequence ID" value="PTE12613.1"/>
    <property type="molecule type" value="Genomic_DNA"/>
</dbReference>